<feature type="chain" id="PRO_5026936811" evidence="1">
    <location>
        <begin position="28"/>
        <end position="453"/>
    </location>
</feature>
<name>A0A6L2NHR3_TANCI</name>
<accession>A0A6L2NHR3</accession>
<keyword evidence="1" id="KW-0732">Signal</keyword>
<gene>
    <name evidence="2" type="ORF">Tci_057075</name>
</gene>
<protein>
    <submittedName>
        <fullName evidence="2">Uncharacterized protein</fullName>
    </submittedName>
</protein>
<dbReference type="AlphaFoldDB" id="A0A6L2NHR3"/>
<feature type="signal peptide" evidence="1">
    <location>
        <begin position="1"/>
        <end position="27"/>
    </location>
</feature>
<evidence type="ECO:0000256" key="1">
    <source>
        <dbReference type="SAM" id="SignalP"/>
    </source>
</evidence>
<reference evidence="2" key="1">
    <citation type="journal article" date="2019" name="Sci. Rep.">
        <title>Draft genome of Tanacetum cinerariifolium, the natural source of mosquito coil.</title>
        <authorList>
            <person name="Yamashiro T."/>
            <person name="Shiraishi A."/>
            <person name="Satake H."/>
            <person name="Nakayama K."/>
        </authorList>
    </citation>
    <scope>NUCLEOTIDE SEQUENCE</scope>
</reference>
<comment type="caution">
    <text evidence="2">The sequence shown here is derived from an EMBL/GenBank/DDBJ whole genome shotgun (WGS) entry which is preliminary data.</text>
</comment>
<proteinExistence type="predicted"/>
<evidence type="ECO:0000313" key="2">
    <source>
        <dbReference type="EMBL" id="GEU85097.1"/>
    </source>
</evidence>
<dbReference type="EMBL" id="BKCJ010009037">
    <property type="protein sequence ID" value="GEU85097.1"/>
    <property type="molecule type" value="Genomic_DNA"/>
</dbReference>
<sequence length="453" mass="51313">MLMLMEKSMRMIFKSLCLLTFIPQVVVIKQGNKVTRLRIRIRVDGATNTISFTLSCFDKPLSFTFDDFSSIISLKYSENYVPLPSKETVRTALATLGLVDEKIFSFIHYSYQLIVENKIFLTDMEGSDGVYSQVVEEPVATANATKGIESSELVKDLRNQTKHVDDEKVKPTEVEDQFTNVAADTTIAGSLFLDQEIIEVDFKLESMPDDEIIYVYRFEEVDDDDSEIKKQLLKNDEDATDNVSNKIDNSVPRMLADIFEERILELLSDTLKNILPDLLKDSVKKAMPKFDKRVKNTLKAKVSNIILKPLNREFNALNTMEIQRPSVIDNILSEQFTANLFNLGSFKFSLTPPPKKLGFSESLELHALASKMRNKSNDQLLKCLKAKFQWVAAQAGKLGIPPPPELSAFELSAIHKKRKRRAEIIKEVFVKENVVVDGMHRNLVPPEGVVGSH</sequence>
<organism evidence="2">
    <name type="scientific">Tanacetum cinerariifolium</name>
    <name type="common">Dalmatian daisy</name>
    <name type="synonym">Chrysanthemum cinerariifolium</name>
    <dbReference type="NCBI Taxonomy" id="118510"/>
    <lineage>
        <taxon>Eukaryota</taxon>
        <taxon>Viridiplantae</taxon>
        <taxon>Streptophyta</taxon>
        <taxon>Embryophyta</taxon>
        <taxon>Tracheophyta</taxon>
        <taxon>Spermatophyta</taxon>
        <taxon>Magnoliopsida</taxon>
        <taxon>eudicotyledons</taxon>
        <taxon>Gunneridae</taxon>
        <taxon>Pentapetalae</taxon>
        <taxon>asterids</taxon>
        <taxon>campanulids</taxon>
        <taxon>Asterales</taxon>
        <taxon>Asteraceae</taxon>
        <taxon>Asteroideae</taxon>
        <taxon>Anthemideae</taxon>
        <taxon>Anthemidinae</taxon>
        <taxon>Tanacetum</taxon>
    </lineage>
</organism>